<dbReference type="InterPro" id="IPR051219">
    <property type="entry name" value="Heterochromatin_chromo-domain"/>
</dbReference>
<dbReference type="GO" id="GO:0005634">
    <property type="term" value="C:nucleus"/>
    <property type="evidence" value="ECO:0007669"/>
    <property type="project" value="UniProtKB-SubCell"/>
</dbReference>
<reference evidence="7" key="1">
    <citation type="submission" date="2025-08" db="UniProtKB">
        <authorList>
            <consortium name="RefSeq"/>
        </authorList>
    </citation>
    <scope>IDENTIFICATION</scope>
</reference>
<dbReference type="Pfam" id="PF00385">
    <property type="entry name" value="Chromo"/>
    <property type="match status" value="1"/>
</dbReference>
<dbReference type="InterPro" id="IPR023779">
    <property type="entry name" value="Chromodomain_CS"/>
</dbReference>
<dbReference type="PROSITE" id="PS00598">
    <property type="entry name" value="CHROMO_1"/>
    <property type="match status" value="1"/>
</dbReference>
<dbReference type="SMART" id="SM00298">
    <property type="entry name" value="CHROMO"/>
    <property type="match status" value="1"/>
</dbReference>
<feature type="region of interest" description="Disordered" evidence="3">
    <location>
        <begin position="372"/>
        <end position="430"/>
    </location>
</feature>
<evidence type="ECO:0000256" key="3">
    <source>
        <dbReference type="SAM" id="MobiDB-lite"/>
    </source>
</evidence>
<feature type="region of interest" description="Disordered" evidence="3">
    <location>
        <begin position="445"/>
        <end position="678"/>
    </location>
</feature>
<evidence type="ECO:0000256" key="4">
    <source>
        <dbReference type="SAM" id="SignalP"/>
    </source>
</evidence>
<gene>
    <name evidence="7" type="primary">LOC103258951</name>
</gene>
<dbReference type="InterPro" id="IPR023780">
    <property type="entry name" value="Chromo_domain"/>
</dbReference>
<evidence type="ECO:0000313" key="7">
    <source>
        <dbReference type="RefSeq" id="XP_021567307.1"/>
    </source>
</evidence>
<dbReference type="AlphaFoldDB" id="A0A3Q0DXI2"/>
<feature type="compositionally biased region" description="Basic and acidic residues" evidence="3">
    <location>
        <begin position="523"/>
        <end position="553"/>
    </location>
</feature>
<feature type="domain" description="Chromo" evidence="5">
    <location>
        <begin position="287"/>
        <end position="357"/>
    </location>
</feature>
<feature type="compositionally biased region" description="Basic and acidic residues" evidence="3">
    <location>
        <begin position="206"/>
        <end position="220"/>
    </location>
</feature>
<feature type="compositionally biased region" description="Basic and acidic residues" evidence="3">
    <location>
        <begin position="416"/>
        <end position="425"/>
    </location>
</feature>
<dbReference type="PROSITE" id="PS50013">
    <property type="entry name" value="CHROMO_2"/>
    <property type="match status" value="1"/>
</dbReference>
<feature type="compositionally biased region" description="Basic and acidic residues" evidence="3">
    <location>
        <begin position="445"/>
        <end position="488"/>
    </location>
</feature>
<feature type="compositionally biased region" description="Basic and acidic residues" evidence="3">
    <location>
        <begin position="575"/>
        <end position="616"/>
    </location>
</feature>
<organism evidence="6 7">
    <name type="scientific">Carlito syrichta</name>
    <name type="common">Philippine tarsier</name>
    <name type="synonym">Tarsius syrichta</name>
    <dbReference type="NCBI Taxonomy" id="1868482"/>
    <lineage>
        <taxon>Eukaryota</taxon>
        <taxon>Metazoa</taxon>
        <taxon>Chordata</taxon>
        <taxon>Craniata</taxon>
        <taxon>Vertebrata</taxon>
        <taxon>Euteleostomi</taxon>
        <taxon>Mammalia</taxon>
        <taxon>Eutheria</taxon>
        <taxon>Euarchontoglires</taxon>
        <taxon>Primates</taxon>
        <taxon>Haplorrhini</taxon>
        <taxon>Tarsiiformes</taxon>
        <taxon>Tarsiidae</taxon>
        <taxon>Carlito</taxon>
    </lineage>
</organism>
<keyword evidence="4" id="KW-0732">Signal</keyword>
<keyword evidence="6" id="KW-1185">Reference proteome</keyword>
<feature type="compositionally biased region" description="Basic residues" evidence="3">
    <location>
        <begin position="221"/>
        <end position="236"/>
    </location>
</feature>
<feature type="compositionally biased region" description="Polar residues" evidence="3">
    <location>
        <begin position="498"/>
        <end position="512"/>
    </location>
</feature>
<keyword evidence="2" id="KW-0539">Nucleus</keyword>
<feature type="region of interest" description="Disordered" evidence="3">
    <location>
        <begin position="77"/>
        <end position="237"/>
    </location>
</feature>
<dbReference type="SUPFAM" id="SSF54160">
    <property type="entry name" value="Chromo domain-like"/>
    <property type="match status" value="1"/>
</dbReference>
<dbReference type="InterPro" id="IPR000953">
    <property type="entry name" value="Chromo/chromo_shadow_dom"/>
</dbReference>
<dbReference type="RefSeq" id="XP_021567307.1">
    <property type="nucleotide sequence ID" value="XM_021711632.1"/>
</dbReference>
<protein>
    <submittedName>
        <fullName evidence="7">M-phase phosphoprotein 8-like</fullName>
    </submittedName>
</protein>
<dbReference type="Proteomes" id="UP000189704">
    <property type="component" value="Unplaced"/>
</dbReference>
<dbReference type="InterPro" id="IPR016197">
    <property type="entry name" value="Chromo-like_dom_sf"/>
</dbReference>
<proteinExistence type="predicted"/>
<dbReference type="FunFam" id="2.40.50.40:FF:000022">
    <property type="entry name" value="M-phase phosphoprotein 8"/>
    <property type="match status" value="1"/>
</dbReference>
<name>A0A3Q0DXI2_CARSF</name>
<dbReference type="PANTHER" id="PTHR22812">
    <property type="entry name" value="CHROMOBOX PROTEIN"/>
    <property type="match status" value="1"/>
</dbReference>
<evidence type="ECO:0000256" key="2">
    <source>
        <dbReference type="ARBA" id="ARBA00023242"/>
    </source>
</evidence>
<accession>A0A3Q0DXI2</accession>
<evidence type="ECO:0000256" key="1">
    <source>
        <dbReference type="ARBA" id="ARBA00004123"/>
    </source>
</evidence>
<evidence type="ECO:0000259" key="5">
    <source>
        <dbReference type="PROSITE" id="PS50013"/>
    </source>
</evidence>
<dbReference type="GeneID" id="103258951"/>
<comment type="subcellular location">
    <subcellularLocation>
        <location evidence="1">Nucleus</location>
    </subcellularLocation>
</comment>
<feature type="chain" id="PRO_5018141979" evidence="4">
    <location>
        <begin position="21"/>
        <end position="698"/>
    </location>
</feature>
<feature type="compositionally biased region" description="Basic and acidic residues" evidence="3">
    <location>
        <begin position="648"/>
        <end position="678"/>
    </location>
</feature>
<dbReference type="Gene3D" id="2.40.50.40">
    <property type="match status" value="1"/>
</dbReference>
<feature type="compositionally biased region" description="Polar residues" evidence="3">
    <location>
        <begin position="165"/>
        <end position="183"/>
    </location>
</feature>
<feature type="compositionally biased region" description="Basic and acidic residues" evidence="3">
    <location>
        <begin position="398"/>
        <end position="408"/>
    </location>
</feature>
<feature type="signal peptide" evidence="4">
    <location>
        <begin position="1"/>
        <end position="20"/>
    </location>
</feature>
<sequence length="698" mass="77790">MATVILLMSLVPAPSPLGAAGPQGRRKFYPKMKRDTNTHSPQPHTCIRATKWEGHVLLSSCFVQYLERFVKAASPAQERNSTVSVCQGPHPSATKAPPGSFPGRQKVKAHPREALQSDCSALGSAHGTSGFRPEAPPPTTDPCGSAAPCGHPGPRQPPLKVSLPGSLSCNTARATTPGSAFSRNTKRPRNTIVFSPVCVPLSETRSSTERRPTDRPDTRGPHGHPRRPLPRGHTHRPTSIAAPAALAPPSHPRAAPPRLVTPEQTLLPAPDGVFPAWRPAPASEGTAALARLLARDWLECASLQEPCSPLGRVLYKVRWKGYTSDDDTWEPEVHLEDCKEVLLEFRKKVAESRAKAARRDVQKLSLNNDIFEANSDSDQQSETKEGASPKKKKKKSRQREEKSPDDLKKKKAKAGKPKDKSKSELESSLESVVFDLRTKKRILEAREELKEPRRPKKDEIKETKEHKKIKKGEIRDLKTKIREDPKENRKTKKEKCVESQTESESSVLNYSPFQEDDNEDVLSDNREEKPKIKSAGERAGPDAAPERAFEKPVDGAVSADEDAEIKAKRRKKTPRKAEEPREGQELESRTALTEKKTMPRRQRSQDRSRSATESEKPTLVSAQTQKGWRLGGEERGFLPFDSADEEKETTKSEPKEKNQKRHDSDKEEKSRKEAKGLKSECKYEHCDISCALFIRKTV</sequence>
<dbReference type="OrthoDB" id="10071877at2759"/>
<dbReference type="KEGG" id="csyr:103258951"/>
<evidence type="ECO:0000313" key="6">
    <source>
        <dbReference type="Proteomes" id="UP000189704"/>
    </source>
</evidence>